<proteinExistence type="predicted"/>
<sequence length="154" mass="17275">MKDIKEISSEDQLKYNLDSFGLLTIESLYKWTKFVGIINIILGVIYCLSIVILSIPTVIMGIVTIVMGTKLTTAANHLQFAVQNRDSATFITAIDKLRQYFLINGILLIITIAIIGLILIFVSLFAGYIMDFLNESGFDYSISAFQTLSYWINS</sequence>
<dbReference type="AlphaFoldDB" id="A0A382DSK8"/>
<dbReference type="Pfam" id="PF17319">
    <property type="entry name" value="DUF5362"/>
    <property type="match status" value="1"/>
</dbReference>
<feature type="transmembrane region" description="Helical" evidence="1">
    <location>
        <begin position="106"/>
        <end position="130"/>
    </location>
</feature>
<dbReference type="EMBL" id="UINC01040792">
    <property type="protein sequence ID" value="SVB41169.1"/>
    <property type="molecule type" value="Genomic_DNA"/>
</dbReference>
<gene>
    <name evidence="2" type="ORF">METZ01_LOCUS194023</name>
</gene>
<evidence type="ECO:0000256" key="1">
    <source>
        <dbReference type="SAM" id="Phobius"/>
    </source>
</evidence>
<feature type="transmembrane region" description="Helical" evidence="1">
    <location>
        <begin position="37"/>
        <end position="66"/>
    </location>
</feature>
<reference evidence="2" key="1">
    <citation type="submission" date="2018-05" db="EMBL/GenBank/DDBJ databases">
        <authorList>
            <person name="Lanie J.A."/>
            <person name="Ng W.-L."/>
            <person name="Kazmierczak K.M."/>
            <person name="Andrzejewski T.M."/>
            <person name="Davidsen T.M."/>
            <person name="Wayne K.J."/>
            <person name="Tettelin H."/>
            <person name="Glass J.I."/>
            <person name="Rusch D."/>
            <person name="Podicherti R."/>
            <person name="Tsui H.-C.T."/>
            <person name="Winkler M.E."/>
        </authorList>
    </citation>
    <scope>NUCLEOTIDE SEQUENCE</scope>
</reference>
<keyword evidence="1" id="KW-0812">Transmembrane</keyword>
<name>A0A382DSK8_9ZZZZ</name>
<organism evidence="2">
    <name type="scientific">marine metagenome</name>
    <dbReference type="NCBI Taxonomy" id="408172"/>
    <lineage>
        <taxon>unclassified sequences</taxon>
        <taxon>metagenomes</taxon>
        <taxon>ecological metagenomes</taxon>
    </lineage>
</organism>
<accession>A0A382DSK8</accession>
<protein>
    <submittedName>
        <fullName evidence="2">Uncharacterized protein</fullName>
    </submittedName>
</protein>
<keyword evidence="1" id="KW-0472">Membrane</keyword>
<evidence type="ECO:0000313" key="2">
    <source>
        <dbReference type="EMBL" id="SVB41169.1"/>
    </source>
</evidence>
<keyword evidence="1" id="KW-1133">Transmembrane helix</keyword>
<dbReference type="InterPro" id="IPR035287">
    <property type="entry name" value="DUF5362"/>
</dbReference>